<protein>
    <submittedName>
        <fullName evidence="3">Uncharacterized protein</fullName>
    </submittedName>
</protein>
<dbReference type="Gramene" id="ONK63097">
    <property type="protein sequence ID" value="ONK63097"/>
    <property type="gene ID" value="A4U43_C07F11390"/>
</dbReference>
<accession>A0A5P1ED18</accession>
<sequence length="262" mass="28047">MEATGSGALLQRVRVPLRRPTGDGGLMSVKDRPMSVKMGDGFKDQGHLRYYASSTSRCGLKKEEKRKMKLVKGLEKDLSALYSMGFGVERGEGIAGEVKDQIMSEAAEVLLAQLTKLRAEAKEMKIKRKQEKAAMKAAKMAAKVKNRADESSSSSSESSDRPSQIEVCMGGKCKKSGAMELMAEFEKKVGIEGAVVGCKCMGKCREGPNVRFMNQRPAVVAGDGPLKAGKGPLCIGVGLEDVGSIVADFFGERKEGLGFVAA</sequence>
<organism evidence="3 4">
    <name type="scientific">Asparagus officinalis</name>
    <name type="common">Garden asparagus</name>
    <dbReference type="NCBI Taxonomy" id="4686"/>
    <lineage>
        <taxon>Eukaryota</taxon>
        <taxon>Viridiplantae</taxon>
        <taxon>Streptophyta</taxon>
        <taxon>Embryophyta</taxon>
        <taxon>Tracheophyta</taxon>
        <taxon>Spermatophyta</taxon>
        <taxon>Magnoliopsida</taxon>
        <taxon>Liliopsida</taxon>
        <taxon>Asparagales</taxon>
        <taxon>Asparagaceae</taxon>
        <taxon>Asparagoideae</taxon>
        <taxon>Asparagus</taxon>
    </lineage>
</organism>
<proteinExistence type="predicted"/>
<feature type="region of interest" description="Disordered" evidence="2">
    <location>
        <begin position="140"/>
        <end position="165"/>
    </location>
</feature>
<dbReference type="Proteomes" id="UP000243459">
    <property type="component" value="Chromosome 7"/>
</dbReference>
<dbReference type="GO" id="GO:0005829">
    <property type="term" value="C:cytosol"/>
    <property type="evidence" value="ECO:0007669"/>
    <property type="project" value="EnsemblPlants"/>
</dbReference>
<reference evidence="4" key="1">
    <citation type="journal article" date="2017" name="Nat. Commun.">
        <title>The asparagus genome sheds light on the origin and evolution of a young Y chromosome.</title>
        <authorList>
            <person name="Harkess A."/>
            <person name="Zhou J."/>
            <person name="Xu C."/>
            <person name="Bowers J.E."/>
            <person name="Van der Hulst R."/>
            <person name="Ayyampalayam S."/>
            <person name="Mercati F."/>
            <person name="Riccardi P."/>
            <person name="McKain M.R."/>
            <person name="Kakrana A."/>
            <person name="Tang H."/>
            <person name="Ray J."/>
            <person name="Groenendijk J."/>
            <person name="Arikit S."/>
            <person name="Mathioni S.M."/>
            <person name="Nakano M."/>
            <person name="Shan H."/>
            <person name="Telgmann-Rauber A."/>
            <person name="Kanno A."/>
            <person name="Yue Z."/>
            <person name="Chen H."/>
            <person name="Li W."/>
            <person name="Chen Y."/>
            <person name="Xu X."/>
            <person name="Zhang Y."/>
            <person name="Luo S."/>
            <person name="Chen H."/>
            <person name="Gao J."/>
            <person name="Mao Z."/>
            <person name="Pires J.C."/>
            <person name="Luo M."/>
            <person name="Kudrna D."/>
            <person name="Wing R.A."/>
            <person name="Meyers B.C."/>
            <person name="Yi K."/>
            <person name="Kong H."/>
            <person name="Lavrijsen P."/>
            <person name="Sunseri F."/>
            <person name="Falavigna A."/>
            <person name="Ye Y."/>
            <person name="Leebens-Mack J.H."/>
            <person name="Chen G."/>
        </authorList>
    </citation>
    <scope>NUCLEOTIDE SEQUENCE [LARGE SCALE GENOMIC DNA]</scope>
    <source>
        <strain evidence="4">cv. DH0086</strain>
    </source>
</reference>
<evidence type="ECO:0000256" key="1">
    <source>
        <dbReference type="SAM" id="Coils"/>
    </source>
</evidence>
<dbReference type="GO" id="GO:0019432">
    <property type="term" value="P:triglyceride biosynthetic process"/>
    <property type="evidence" value="ECO:0007669"/>
    <property type="project" value="EnsemblPlants"/>
</dbReference>
<dbReference type="Gene3D" id="3.40.30.10">
    <property type="entry name" value="Glutaredoxin"/>
    <property type="match status" value="1"/>
</dbReference>
<evidence type="ECO:0000313" key="4">
    <source>
        <dbReference type="Proteomes" id="UP000243459"/>
    </source>
</evidence>
<evidence type="ECO:0000313" key="3">
    <source>
        <dbReference type="EMBL" id="ONK63097.1"/>
    </source>
</evidence>
<dbReference type="GO" id="GO:0004144">
    <property type="term" value="F:diacylglycerol O-acyltransferase activity"/>
    <property type="evidence" value="ECO:0007669"/>
    <property type="project" value="EnsemblPlants"/>
</dbReference>
<keyword evidence="1" id="KW-0175">Coiled coil</keyword>
<feature type="coiled-coil region" evidence="1">
    <location>
        <begin position="107"/>
        <end position="134"/>
    </location>
</feature>
<keyword evidence="4" id="KW-1185">Reference proteome</keyword>
<dbReference type="OMA" id="YQANTIH"/>
<dbReference type="EMBL" id="CM007387">
    <property type="protein sequence ID" value="ONK63097.1"/>
    <property type="molecule type" value="Genomic_DNA"/>
</dbReference>
<dbReference type="SUPFAM" id="SSF52833">
    <property type="entry name" value="Thioredoxin-like"/>
    <property type="match status" value="1"/>
</dbReference>
<gene>
    <name evidence="3" type="ORF">A4U43_C07F11390</name>
</gene>
<dbReference type="InterPro" id="IPR036249">
    <property type="entry name" value="Thioredoxin-like_sf"/>
</dbReference>
<evidence type="ECO:0000256" key="2">
    <source>
        <dbReference type="SAM" id="MobiDB-lite"/>
    </source>
</evidence>
<dbReference type="CDD" id="cd02980">
    <property type="entry name" value="TRX_Fd_family"/>
    <property type="match status" value="1"/>
</dbReference>
<dbReference type="AlphaFoldDB" id="A0A5P1ED18"/>
<name>A0A5P1ED18_ASPOF</name>